<dbReference type="EMBL" id="JACJTE010000114">
    <property type="protein sequence ID" value="MBD2565841.1"/>
    <property type="molecule type" value="Genomic_DNA"/>
</dbReference>
<sequence length="75" mass="8529">MTKPSLKTGCKNFIQSFQNQSVVYRRRHSTLALPSISNHVQAYAIALALLKERKTFGIIDNGFSVEYQSKLEEKP</sequence>
<accession>A0ABR8FB29</accession>
<gene>
    <name evidence="1" type="ORF">H6G95_35855</name>
</gene>
<proteinExistence type="predicted"/>
<dbReference type="Proteomes" id="UP000604661">
    <property type="component" value="Unassembled WGS sequence"/>
</dbReference>
<evidence type="ECO:0000313" key="1">
    <source>
        <dbReference type="EMBL" id="MBD2565841.1"/>
    </source>
</evidence>
<evidence type="ECO:0000313" key="2">
    <source>
        <dbReference type="Proteomes" id="UP000604661"/>
    </source>
</evidence>
<keyword evidence="2" id="KW-1185">Reference proteome</keyword>
<organism evidence="1 2">
    <name type="scientific">Nostoc linckia FACHB-391</name>
    <dbReference type="NCBI Taxonomy" id="2692906"/>
    <lineage>
        <taxon>Bacteria</taxon>
        <taxon>Bacillati</taxon>
        <taxon>Cyanobacteriota</taxon>
        <taxon>Cyanophyceae</taxon>
        <taxon>Nostocales</taxon>
        <taxon>Nostocaceae</taxon>
        <taxon>Nostoc</taxon>
    </lineage>
</organism>
<name>A0ABR8FB29_NOSLI</name>
<reference evidence="1 2" key="1">
    <citation type="journal article" date="2020" name="ISME J.">
        <title>Comparative genomics reveals insights into cyanobacterial evolution and habitat adaptation.</title>
        <authorList>
            <person name="Chen M.Y."/>
            <person name="Teng W.K."/>
            <person name="Zhao L."/>
            <person name="Hu C.X."/>
            <person name="Zhou Y.K."/>
            <person name="Han B.P."/>
            <person name="Song L.R."/>
            <person name="Shu W.S."/>
        </authorList>
    </citation>
    <scope>NUCLEOTIDE SEQUENCE [LARGE SCALE GENOMIC DNA]</scope>
    <source>
        <strain evidence="1 2">FACHB-391</strain>
    </source>
</reference>
<dbReference type="RefSeq" id="WP_190900472.1">
    <property type="nucleotide sequence ID" value="NZ_JACJTE010000114.1"/>
</dbReference>
<protein>
    <submittedName>
        <fullName evidence="1">Uncharacterized protein</fullName>
    </submittedName>
</protein>
<comment type="caution">
    <text evidence="1">The sequence shown here is derived from an EMBL/GenBank/DDBJ whole genome shotgun (WGS) entry which is preliminary data.</text>
</comment>